<gene>
    <name evidence="1" type="ORF">GJA_3412</name>
</gene>
<dbReference type="AlphaFoldDB" id="W0V825"/>
<accession>W0V825</accession>
<dbReference type="NCBIfam" id="TIGR03373">
    <property type="entry name" value="VI_minor_4"/>
    <property type="match status" value="1"/>
</dbReference>
<sequence>MMRGPQQVRIGYFGKIPARSDFIKAADNIALVTLLDQWLAEVMNLLTSEPRWKLNYDAMAPLDFAFVGTRSKRSIAGRIVASSDQSQRRFPFMTMSVLEVAEPDGFLPCSPLVLAGLWQRLGRLSSGILAQDDPGPALHALAANVLEIAPGAPVHAAGFAGFLESQTLHGLQTMLASPGFPVTLRQLMLGLGMLLEPVRHSASQRLEKSLVLPLPRAPEARLLAASFWLHLIAPFLRHADFELVLFITDIKDDAVLVIGFCGADPHALQALIDPSAAAERQIVFDRLEWVEHQVAADPALQHLSACLAQDQLSLASAHALFCATFT</sequence>
<proteinExistence type="predicted"/>
<name>W0V825_9BURK</name>
<dbReference type="eggNOG" id="COG3913">
    <property type="taxonomic scope" value="Bacteria"/>
</dbReference>
<dbReference type="KEGG" id="jag:GJA_3412"/>
<dbReference type="EMBL" id="HG322949">
    <property type="protein sequence ID" value="CDG84031.1"/>
    <property type="molecule type" value="Genomic_DNA"/>
</dbReference>
<reference evidence="1 2" key="1">
    <citation type="journal article" date="2015" name="Genome Announc.">
        <title>Genome Sequence of Mushroom Soft-Rot Pathogen Janthinobacterium agaricidamnosum.</title>
        <authorList>
            <person name="Graupner K."/>
            <person name="Lackner G."/>
            <person name="Hertweck C."/>
        </authorList>
    </citation>
    <scope>NUCLEOTIDE SEQUENCE [LARGE SCALE GENOMIC DNA]</scope>
    <source>
        <strain evidence="2">NBRC 102515 / DSM 9628</strain>
    </source>
</reference>
<protein>
    <submittedName>
        <fullName evidence="1">Conserved hypothethical protein</fullName>
    </submittedName>
</protein>
<dbReference type="Proteomes" id="UP000027604">
    <property type="component" value="Chromosome I"/>
</dbReference>
<dbReference type="Gene3D" id="3.40.1730.10">
    <property type="entry name" value="pa0076 domain"/>
    <property type="match status" value="1"/>
</dbReference>
<organism evidence="1 2">
    <name type="scientific">Janthinobacterium agaricidamnosum NBRC 102515 = DSM 9628</name>
    <dbReference type="NCBI Taxonomy" id="1349767"/>
    <lineage>
        <taxon>Bacteria</taxon>
        <taxon>Pseudomonadati</taxon>
        <taxon>Pseudomonadota</taxon>
        <taxon>Betaproteobacteria</taxon>
        <taxon>Burkholderiales</taxon>
        <taxon>Oxalobacteraceae</taxon>
        <taxon>Janthinobacterium</taxon>
    </lineage>
</organism>
<dbReference type="OrthoDB" id="9801841at2"/>
<dbReference type="STRING" id="1349767.GJA_3412"/>
<dbReference type="PATRIC" id="fig|1349767.4.peg.19"/>
<dbReference type="InterPro" id="IPR017748">
    <property type="entry name" value="TagF"/>
</dbReference>
<dbReference type="HOGENOM" id="CLU_849705_0_0_4"/>
<keyword evidence="2" id="KW-1185">Reference proteome</keyword>
<dbReference type="Pfam" id="PF09867">
    <property type="entry name" value="TagF_N"/>
    <property type="match status" value="1"/>
</dbReference>
<evidence type="ECO:0000313" key="1">
    <source>
        <dbReference type="EMBL" id="CDG84031.1"/>
    </source>
</evidence>
<evidence type="ECO:0000313" key="2">
    <source>
        <dbReference type="Proteomes" id="UP000027604"/>
    </source>
</evidence>
<dbReference type="RefSeq" id="WP_038493951.1">
    <property type="nucleotide sequence ID" value="NZ_BCTH01000055.1"/>
</dbReference>
<dbReference type="InterPro" id="IPR038225">
    <property type="entry name" value="TagF_sf"/>
</dbReference>